<dbReference type="Proteomes" id="UP000751190">
    <property type="component" value="Unassembled WGS sequence"/>
</dbReference>
<evidence type="ECO:0000313" key="2">
    <source>
        <dbReference type="Proteomes" id="UP000751190"/>
    </source>
</evidence>
<proteinExistence type="predicted"/>
<sequence>MSPPRRDWLAALPDETLHSVIAEATRADVRAFGRIARCSARCARVAACAREPCAAERFAQLEPDAAALLARADGFALAARLGAASGDSWGGDASVLWVERLRRLHAERALVASAGVSRVWAGMKLPCDHVLRLSIARALLGGADRGVQPQGALLRMAVLIGDHVQNCEAHGLPAPCLVEQLSRTHPFETTGGVGLPLALLLAERAHLPCHAAAASFLLDVVSREDVERAYLNLLTVQRPLLSAPELARLDGEFRATFDAALKYGLENH</sequence>
<reference evidence="1" key="1">
    <citation type="submission" date="2021-05" db="EMBL/GenBank/DDBJ databases">
        <title>The genome of the haptophyte Pavlova lutheri (Diacronema luteri, Pavlovales) - a model for lipid biosynthesis in eukaryotic algae.</title>
        <authorList>
            <person name="Hulatt C.J."/>
            <person name="Posewitz M.C."/>
        </authorList>
    </citation>
    <scope>NUCLEOTIDE SEQUENCE</scope>
    <source>
        <strain evidence="1">NIVA-4/92</strain>
    </source>
</reference>
<dbReference type="AlphaFoldDB" id="A0A8J5XKA5"/>
<organism evidence="1 2">
    <name type="scientific">Diacronema lutheri</name>
    <name type="common">Unicellular marine alga</name>
    <name type="synonym">Monochrysis lutheri</name>
    <dbReference type="NCBI Taxonomy" id="2081491"/>
    <lineage>
        <taxon>Eukaryota</taxon>
        <taxon>Haptista</taxon>
        <taxon>Haptophyta</taxon>
        <taxon>Pavlovophyceae</taxon>
        <taxon>Pavlovales</taxon>
        <taxon>Pavlovaceae</taxon>
        <taxon>Diacronema</taxon>
    </lineage>
</organism>
<evidence type="ECO:0008006" key="3">
    <source>
        <dbReference type="Google" id="ProtNLM"/>
    </source>
</evidence>
<dbReference type="EMBL" id="JAGTXO010000033">
    <property type="protein sequence ID" value="KAG8460270.1"/>
    <property type="molecule type" value="Genomic_DNA"/>
</dbReference>
<gene>
    <name evidence="1" type="ORF">KFE25_011761</name>
</gene>
<comment type="caution">
    <text evidence="1">The sequence shown here is derived from an EMBL/GenBank/DDBJ whole genome shotgun (WGS) entry which is preliminary data.</text>
</comment>
<keyword evidence="2" id="KW-1185">Reference proteome</keyword>
<evidence type="ECO:0000313" key="1">
    <source>
        <dbReference type="EMBL" id="KAG8460270.1"/>
    </source>
</evidence>
<protein>
    <recommendedName>
        <fullName evidence="3">F-box domain-containing protein</fullName>
    </recommendedName>
</protein>
<accession>A0A8J5XKA5</accession>
<name>A0A8J5XKA5_DIALT</name>